<dbReference type="Gene3D" id="1.10.101.10">
    <property type="entry name" value="PGBD-like superfamily/PGBD"/>
    <property type="match status" value="1"/>
</dbReference>
<feature type="domain" description="DUF4384" evidence="2">
    <location>
        <begin position="408"/>
        <end position="488"/>
    </location>
</feature>
<dbReference type="InterPro" id="IPR025493">
    <property type="entry name" value="DUF4384"/>
</dbReference>
<dbReference type="SUPFAM" id="SSF47090">
    <property type="entry name" value="PGBD-like"/>
    <property type="match status" value="1"/>
</dbReference>
<feature type="region of interest" description="Disordered" evidence="1">
    <location>
        <begin position="537"/>
        <end position="558"/>
    </location>
</feature>
<dbReference type="Pfam" id="PF14326">
    <property type="entry name" value="DUF4384"/>
    <property type="match status" value="1"/>
</dbReference>
<feature type="region of interest" description="Disordered" evidence="1">
    <location>
        <begin position="368"/>
        <end position="387"/>
    </location>
</feature>
<dbReference type="RefSeq" id="WP_260718303.1">
    <property type="nucleotide sequence ID" value="NZ_CP104377.1"/>
</dbReference>
<proteinExistence type="predicted"/>
<evidence type="ECO:0000313" key="4">
    <source>
        <dbReference type="Proteomes" id="UP001058290"/>
    </source>
</evidence>
<dbReference type="PROSITE" id="PS51257">
    <property type="entry name" value="PROKAR_LIPOPROTEIN"/>
    <property type="match status" value="1"/>
</dbReference>
<name>A0ABY5ZS71_9BURK</name>
<gene>
    <name evidence="3" type="ORF">N4T19_13895</name>
</gene>
<keyword evidence="4" id="KW-1185">Reference proteome</keyword>
<dbReference type="Proteomes" id="UP001058290">
    <property type="component" value="Chromosome"/>
</dbReference>
<sequence>MHLSSIRRLALAPCVLALSACSIQPTLSDRKDIIEKGITEQSPLVTPTKSASAMREGLACMDRMLAAEQVPSTLVAVKSIPDPSGLFSTGTKEMVITALSRMSRTSQAFRVVDYEVDALKQDTVQTMTSLLLNNGQIELRKPQIYVSGAISFGDKTVVSKRSSLGVSTANTDTGYSWDLLGTVVGLDLHLGDMNSRTLYPGLDSANELVVATGGRSVEIGGRATGLPKHIYRLGVQYEVAADVNQGAGAAVRLLVDLATIELVGKWAKVPYWECIDYEQNHPEFKRQMRTWFDEQGAADRITLAQRVLQAEGAWSGPIDGNDSTALRNALALYQASLDLTPVGVVNFETYMGLLRLYAGMSADDKIASSYSPQSNELKPRPHGLPDNEPTTDALALSLLGHKELASQLPIGTSVVLRVAPARTGFLYCYYQDAAQVVTQVYPNPQQQAVVAQGRIGLMVPDVSQANSFLIETARPGVEQVYCAQTTKPLTGRVPVALTQAQLAPIEGLTSIEAVQQQIAAQTGVIAQSQLRWEVEGPVATPPAQPAPAAAPARRSKTR</sequence>
<dbReference type="EMBL" id="CP104377">
    <property type="protein sequence ID" value="UXC16825.1"/>
    <property type="molecule type" value="Genomic_DNA"/>
</dbReference>
<evidence type="ECO:0000259" key="2">
    <source>
        <dbReference type="Pfam" id="PF14326"/>
    </source>
</evidence>
<evidence type="ECO:0000256" key="1">
    <source>
        <dbReference type="SAM" id="MobiDB-lite"/>
    </source>
</evidence>
<dbReference type="InterPro" id="IPR036365">
    <property type="entry name" value="PGBD-like_sf"/>
</dbReference>
<dbReference type="InterPro" id="IPR036366">
    <property type="entry name" value="PGBDSf"/>
</dbReference>
<reference evidence="3" key="1">
    <citation type="submission" date="2022-09" db="EMBL/GenBank/DDBJ databases">
        <title>Bacterial diversity in gut of crayfish and pufferfish.</title>
        <authorList>
            <person name="Huang Y."/>
        </authorList>
    </citation>
    <scope>NUCLEOTIDE SEQUENCE</scope>
    <source>
        <strain evidence="3">PR12</strain>
    </source>
</reference>
<evidence type="ECO:0000313" key="3">
    <source>
        <dbReference type="EMBL" id="UXC16825.1"/>
    </source>
</evidence>
<protein>
    <submittedName>
        <fullName evidence="3">DUF4384 domain-containing protein</fullName>
    </submittedName>
</protein>
<accession>A0ABY5ZS71</accession>
<organism evidence="3 4">
    <name type="scientific">Comamonas squillarum</name>
    <dbReference type="NCBI Taxonomy" id="2977320"/>
    <lineage>
        <taxon>Bacteria</taxon>
        <taxon>Pseudomonadati</taxon>
        <taxon>Pseudomonadota</taxon>
        <taxon>Betaproteobacteria</taxon>
        <taxon>Burkholderiales</taxon>
        <taxon>Comamonadaceae</taxon>
        <taxon>Comamonas</taxon>
    </lineage>
</organism>